<feature type="domain" description="HAMP" evidence="16">
    <location>
        <begin position="69"/>
        <end position="121"/>
    </location>
</feature>
<dbReference type="Gene3D" id="6.10.340.10">
    <property type="match status" value="1"/>
</dbReference>
<dbReference type="Pfam" id="PF00512">
    <property type="entry name" value="HisKA"/>
    <property type="match status" value="1"/>
</dbReference>
<dbReference type="FunFam" id="3.30.565.10:FF:000013">
    <property type="entry name" value="Two-component sensor histidine kinase"/>
    <property type="match status" value="1"/>
</dbReference>
<evidence type="ECO:0000313" key="17">
    <source>
        <dbReference type="EMBL" id="SHE79477.1"/>
    </source>
</evidence>
<comment type="subcellular location">
    <subcellularLocation>
        <location evidence="2">Cell membrane</location>
        <topology evidence="2">Multi-pass membrane protein</topology>
    </subcellularLocation>
</comment>
<evidence type="ECO:0000256" key="4">
    <source>
        <dbReference type="ARBA" id="ARBA00022475"/>
    </source>
</evidence>
<dbReference type="InterPro" id="IPR036890">
    <property type="entry name" value="HATPase_C_sf"/>
</dbReference>
<evidence type="ECO:0000256" key="11">
    <source>
        <dbReference type="ARBA" id="ARBA00022989"/>
    </source>
</evidence>
<keyword evidence="6" id="KW-0808">Transferase</keyword>
<dbReference type="Gene3D" id="3.30.565.10">
    <property type="entry name" value="Histidine kinase-like ATPase, C-terminal domain"/>
    <property type="match status" value="1"/>
</dbReference>
<dbReference type="Pfam" id="PF00672">
    <property type="entry name" value="HAMP"/>
    <property type="match status" value="1"/>
</dbReference>
<dbReference type="Gene3D" id="1.10.287.130">
    <property type="match status" value="1"/>
</dbReference>
<feature type="domain" description="Histidine kinase" evidence="15">
    <location>
        <begin position="136"/>
        <end position="353"/>
    </location>
</feature>
<dbReference type="SMART" id="SM00387">
    <property type="entry name" value="HATPase_c"/>
    <property type="match status" value="1"/>
</dbReference>
<evidence type="ECO:0000259" key="16">
    <source>
        <dbReference type="PROSITE" id="PS50885"/>
    </source>
</evidence>
<dbReference type="GO" id="GO:0005886">
    <property type="term" value="C:plasma membrane"/>
    <property type="evidence" value="ECO:0007669"/>
    <property type="project" value="UniProtKB-SubCell"/>
</dbReference>
<evidence type="ECO:0000256" key="12">
    <source>
        <dbReference type="ARBA" id="ARBA00023012"/>
    </source>
</evidence>
<dbReference type="PROSITE" id="PS50885">
    <property type="entry name" value="HAMP"/>
    <property type="match status" value="1"/>
</dbReference>
<keyword evidence="13 14" id="KW-0472">Membrane</keyword>
<keyword evidence="8" id="KW-0547">Nucleotide-binding</keyword>
<dbReference type="SUPFAM" id="SSF158472">
    <property type="entry name" value="HAMP domain-like"/>
    <property type="match status" value="1"/>
</dbReference>
<evidence type="ECO:0000256" key="7">
    <source>
        <dbReference type="ARBA" id="ARBA00022692"/>
    </source>
</evidence>
<keyword evidence="11 14" id="KW-1133">Transmembrane helix</keyword>
<feature type="transmembrane region" description="Helical" evidence="14">
    <location>
        <begin position="48"/>
        <end position="68"/>
    </location>
</feature>
<comment type="catalytic activity">
    <reaction evidence="1">
        <text>ATP + protein L-histidine = ADP + protein N-phospho-L-histidine.</text>
        <dbReference type="EC" id="2.7.13.3"/>
    </reaction>
</comment>
<dbReference type="InterPro" id="IPR003594">
    <property type="entry name" value="HATPase_dom"/>
</dbReference>
<dbReference type="Proteomes" id="UP000184476">
    <property type="component" value="Unassembled WGS sequence"/>
</dbReference>
<dbReference type="STRING" id="112248.SAMN05444392_103177"/>
<dbReference type="PANTHER" id="PTHR45528">
    <property type="entry name" value="SENSOR HISTIDINE KINASE CPXA"/>
    <property type="match status" value="1"/>
</dbReference>
<keyword evidence="9" id="KW-0418">Kinase</keyword>
<dbReference type="CDD" id="cd06225">
    <property type="entry name" value="HAMP"/>
    <property type="match status" value="1"/>
</dbReference>
<dbReference type="CDD" id="cd00075">
    <property type="entry name" value="HATPase"/>
    <property type="match status" value="1"/>
</dbReference>
<evidence type="ECO:0000256" key="9">
    <source>
        <dbReference type="ARBA" id="ARBA00022777"/>
    </source>
</evidence>
<dbReference type="InterPro" id="IPR050398">
    <property type="entry name" value="HssS/ArlS-like"/>
</dbReference>
<evidence type="ECO:0000256" key="14">
    <source>
        <dbReference type="SAM" id="Phobius"/>
    </source>
</evidence>
<keyword evidence="5" id="KW-0597">Phosphoprotein</keyword>
<dbReference type="SMART" id="SM00388">
    <property type="entry name" value="HisKA"/>
    <property type="match status" value="1"/>
</dbReference>
<organism evidence="17 18">
    <name type="scientific">Seinonella peptonophila</name>
    <dbReference type="NCBI Taxonomy" id="112248"/>
    <lineage>
        <taxon>Bacteria</taxon>
        <taxon>Bacillati</taxon>
        <taxon>Bacillota</taxon>
        <taxon>Bacilli</taxon>
        <taxon>Bacillales</taxon>
        <taxon>Thermoactinomycetaceae</taxon>
        <taxon>Seinonella</taxon>
    </lineage>
</organism>
<dbReference type="InterPro" id="IPR004358">
    <property type="entry name" value="Sig_transdc_His_kin-like_C"/>
</dbReference>
<evidence type="ECO:0000256" key="10">
    <source>
        <dbReference type="ARBA" id="ARBA00022840"/>
    </source>
</evidence>
<gene>
    <name evidence="17" type="ORF">SAMN05444392_103177</name>
</gene>
<evidence type="ECO:0000256" key="2">
    <source>
        <dbReference type="ARBA" id="ARBA00004651"/>
    </source>
</evidence>
<dbReference type="GO" id="GO:0000155">
    <property type="term" value="F:phosphorelay sensor kinase activity"/>
    <property type="evidence" value="ECO:0007669"/>
    <property type="project" value="InterPro"/>
</dbReference>
<evidence type="ECO:0000256" key="3">
    <source>
        <dbReference type="ARBA" id="ARBA00012438"/>
    </source>
</evidence>
<protein>
    <recommendedName>
        <fullName evidence="3">histidine kinase</fullName>
        <ecNumber evidence="3">2.7.13.3</ecNumber>
    </recommendedName>
</protein>
<sequence>MKLSVKLLLAVLVSFAVSLLTFVLVYQWVLVNYLIPGRVKSVSGFNLLTLSVFIVASVSFIVVFLLIIRRKITYIKYMQSGVKEMAGDALGATISIQGKDELAELAKSINTMSKKLKKKVEAEREKERLKNELIANLSHDLRTPLTTVIGFLSLIREQRYERQSQLSEYVETAYKKAEQLEHRLEDLFTYTKLSNNEIQFQPQVLDIRKMLVQFLHESLQIIEESQLSIKADFSTDPIMIEADPEHMIRVFENLLSNALKYSKKPGEIWVKLQQGHDSAQITFRNRAKTIPEHELAQLFDRLYRLDQARSPEEDGSGLGLAIAKQMIQLHQGRIWADQEGEMIDFHIHLPLVMDTPSD</sequence>
<accession>A0A1M4WE54</accession>
<keyword evidence="10" id="KW-0067">ATP-binding</keyword>
<evidence type="ECO:0000313" key="18">
    <source>
        <dbReference type="Proteomes" id="UP000184476"/>
    </source>
</evidence>
<dbReference type="PROSITE" id="PS50109">
    <property type="entry name" value="HIS_KIN"/>
    <property type="match status" value="1"/>
</dbReference>
<dbReference type="InterPro" id="IPR036097">
    <property type="entry name" value="HisK_dim/P_sf"/>
</dbReference>
<dbReference type="PANTHER" id="PTHR45528:SF8">
    <property type="entry name" value="HISTIDINE KINASE"/>
    <property type="match status" value="1"/>
</dbReference>
<dbReference type="InterPro" id="IPR003661">
    <property type="entry name" value="HisK_dim/P_dom"/>
</dbReference>
<keyword evidence="18" id="KW-1185">Reference proteome</keyword>
<dbReference type="SMART" id="SM00304">
    <property type="entry name" value="HAMP"/>
    <property type="match status" value="1"/>
</dbReference>
<evidence type="ECO:0000256" key="8">
    <source>
        <dbReference type="ARBA" id="ARBA00022741"/>
    </source>
</evidence>
<dbReference type="AlphaFoldDB" id="A0A1M4WE54"/>
<keyword evidence="12" id="KW-0902">Two-component regulatory system</keyword>
<reference evidence="17 18" key="1">
    <citation type="submission" date="2016-11" db="EMBL/GenBank/DDBJ databases">
        <authorList>
            <person name="Jaros S."/>
            <person name="Januszkiewicz K."/>
            <person name="Wedrychowicz H."/>
        </authorList>
    </citation>
    <scope>NUCLEOTIDE SEQUENCE [LARGE SCALE GENOMIC DNA]</scope>
    <source>
        <strain evidence="17 18">DSM 44666</strain>
    </source>
</reference>
<dbReference type="Pfam" id="PF02518">
    <property type="entry name" value="HATPase_c"/>
    <property type="match status" value="1"/>
</dbReference>
<evidence type="ECO:0000256" key="1">
    <source>
        <dbReference type="ARBA" id="ARBA00000085"/>
    </source>
</evidence>
<dbReference type="SUPFAM" id="SSF47384">
    <property type="entry name" value="Homodimeric domain of signal transducing histidine kinase"/>
    <property type="match status" value="1"/>
</dbReference>
<dbReference type="PRINTS" id="PR00344">
    <property type="entry name" value="BCTRLSENSOR"/>
</dbReference>
<dbReference type="InterPro" id="IPR005467">
    <property type="entry name" value="His_kinase_dom"/>
</dbReference>
<dbReference type="SUPFAM" id="SSF55874">
    <property type="entry name" value="ATPase domain of HSP90 chaperone/DNA topoisomerase II/histidine kinase"/>
    <property type="match status" value="1"/>
</dbReference>
<name>A0A1M4WE54_9BACL</name>
<dbReference type="InterPro" id="IPR003660">
    <property type="entry name" value="HAMP_dom"/>
</dbReference>
<evidence type="ECO:0000256" key="13">
    <source>
        <dbReference type="ARBA" id="ARBA00023136"/>
    </source>
</evidence>
<evidence type="ECO:0000256" key="5">
    <source>
        <dbReference type="ARBA" id="ARBA00022553"/>
    </source>
</evidence>
<feature type="transmembrane region" description="Helical" evidence="14">
    <location>
        <begin position="7"/>
        <end position="28"/>
    </location>
</feature>
<keyword evidence="4" id="KW-1003">Cell membrane</keyword>
<dbReference type="GO" id="GO:0005524">
    <property type="term" value="F:ATP binding"/>
    <property type="evidence" value="ECO:0007669"/>
    <property type="project" value="UniProtKB-KW"/>
</dbReference>
<dbReference type="EMBL" id="FQVL01000003">
    <property type="protein sequence ID" value="SHE79477.1"/>
    <property type="molecule type" value="Genomic_DNA"/>
</dbReference>
<dbReference type="RefSeq" id="WP_175552314.1">
    <property type="nucleotide sequence ID" value="NZ_FQVL01000003.1"/>
</dbReference>
<evidence type="ECO:0000259" key="15">
    <source>
        <dbReference type="PROSITE" id="PS50109"/>
    </source>
</evidence>
<evidence type="ECO:0000256" key="6">
    <source>
        <dbReference type="ARBA" id="ARBA00022679"/>
    </source>
</evidence>
<keyword evidence="7 14" id="KW-0812">Transmembrane</keyword>
<proteinExistence type="predicted"/>
<dbReference type="CDD" id="cd00082">
    <property type="entry name" value="HisKA"/>
    <property type="match status" value="1"/>
</dbReference>
<dbReference type="EC" id="2.7.13.3" evidence="3"/>